<dbReference type="OrthoDB" id="3626597at2759"/>
<accession>A0A371C952</accession>
<dbReference type="AlphaFoldDB" id="A0A371C952"/>
<dbReference type="InterPro" id="IPR000834">
    <property type="entry name" value="Peptidase_M14"/>
</dbReference>
<dbReference type="SUPFAM" id="SSF53187">
    <property type="entry name" value="Zn-dependent exopeptidases"/>
    <property type="match status" value="1"/>
</dbReference>
<dbReference type="EMBL" id="KZ858973">
    <property type="protein sequence ID" value="RDW26818.1"/>
    <property type="molecule type" value="Genomic_DNA"/>
</dbReference>
<evidence type="ECO:0000259" key="13">
    <source>
        <dbReference type="PROSITE" id="PS52035"/>
    </source>
</evidence>
<comment type="caution">
    <text evidence="12">Lacks conserved residue(s) required for the propagation of feature annotation.</text>
</comment>
<keyword evidence="6" id="KW-0732">Signal</keyword>
<dbReference type="GO" id="GO:0006508">
    <property type="term" value="P:proteolysis"/>
    <property type="evidence" value="ECO:0007669"/>
    <property type="project" value="InterPro"/>
</dbReference>
<sequence>MVPQKGLALVLSCAMALAQPAHAPEQPVHAQSSLLYSAGSADTSRLIHHAEVLHQTHKHLAASESGAPPKKRLSEQHVLEGAAPWKKWLFGGSDSSSVSDNKNPPKEQPRPAHADLDFLQQYDDEVVLRFTWSQPSDKAHFAKAVQGLLLDVWRMSATEADVRIQSSRVKDLYRLLPKSMRQDVQYSTLIPDLARTVFSSYPDKSSNDVFSAKVEQSLKSVQGSSSANNIKTANNDLVSINEVFFQDYRPLETIYHWLELLEVAYPEIIQLKDIGHTHEGRPIRTVHLHGPNARPDRSKLLVTGAIHAREWISTSSVLYTIYELATGYGSNRQLTEFVDKFEFIFVPVVNPDGYVFSWDSDRLWRKNRQPTGVSFCTGLDIDHSFGYQWHKTRGTPCSESYSGQEPLEALEAKYLTEFVSNHTTEVGTFHGFLDLHSYSEEILYPYSYSCDRVPRDFENLVELAYGLAKAIRITSGKRYVVMPACEDRDLVGDTENGGGSMLDFLYSNHCAWAFQVKLRDTGNYGFLLPKKQILPTGQEMFNSLRYFCDFILNPE</sequence>
<dbReference type="Pfam" id="PF00246">
    <property type="entry name" value="Peptidase_M14"/>
    <property type="match status" value="1"/>
</dbReference>
<protein>
    <recommendedName>
        <fullName evidence="10">Inactive metallocarboxypeptidase ECM14</fullName>
    </recommendedName>
    <alternativeName>
        <fullName evidence="11">Inactive metallocarboxypeptidase ecm14</fullName>
    </alternativeName>
</protein>
<dbReference type="SMART" id="SM00631">
    <property type="entry name" value="Zn_pept"/>
    <property type="match status" value="1"/>
</dbReference>
<comment type="similarity">
    <text evidence="3 12">Belongs to the peptidase M14 family.</text>
</comment>
<comment type="function">
    <text evidence="9">Inactive carboxypeptidase that may play a role in cell wall organization and biogenesis.</text>
</comment>
<dbReference type="Proteomes" id="UP000256601">
    <property type="component" value="Unassembled WGS sequence"/>
</dbReference>
<evidence type="ECO:0000256" key="6">
    <source>
        <dbReference type="ARBA" id="ARBA00022729"/>
    </source>
</evidence>
<keyword evidence="7" id="KW-0862">Zinc</keyword>
<evidence type="ECO:0000256" key="10">
    <source>
        <dbReference type="ARBA" id="ARBA00026187"/>
    </source>
</evidence>
<evidence type="ECO:0000256" key="8">
    <source>
        <dbReference type="ARBA" id="ARBA00023157"/>
    </source>
</evidence>
<evidence type="ECO:0000313" key="14">
    <source>
        <dbReference type="EMBL" id="RDW26818.1"/>
    </source>
</evidence>
<dbReference type="GO" id="GO:0008270">
    <property type="term" value="F:zinc ion binding"/>
    <property type="evidence" value="ECO:0007669"/>
    <property type="project" value="InterPro"/>
</dbReference>
<reference evidence="14 15" key="1">
    <citation type="submission" date="2018-07" db="EMBL/GenBank/DDBJ databases">
        <title>Draft Genome Assemblies for Five Robust Yarrowia lipolytica Strains Exhibiting High Lipid Production and Pentose Sugar Utilization and Sugar Alcohol Secretion from Undetoxified Lignocellulosic Biomass Hydrolysates.</title>
        <authorList>
            <consortium name="DOE Joint Genome Institute"/>
            <person name="Walker C."/>
            <person name="Ryu S."/>
            <person name="Na H."/>
            <person name="Zane M."/>
            <person name="LaButti K."/>
            <person name="Lipzen A."/>
            <person name="Haridas S."/>
            <person name="Barry K."/>
            <person name="Grigoriev I.V."/>
            <person name="Quarterman J."/>
            <person name="Slininger P."/>
            <person name="Dien B."/>
            <person name="Trinh C.T."/>
        </authorList>
    </citation>
    <scope>NUCLEOTIDE SEQUENCE [LARGE SCALE GENOMIC DNA]</scope>
    <source>
        <strain evidence="14 15">YB392</strain>
    </source>
</reference>
<keyword evidence="5" id="KW-0479">Metal-binding</keyword>
<dbReference type="GO" id="GO:0005576">
    <property type="term" value="C:extracellular region"/>
    <property type="evidence" value="ECO:0007669"/>
    <property type="project" value="UniProtKB-SubCell"/>
</dbReference>
<dbReference type="PROSITE" id="PS52035">
    <property type="entry name" value="PEPTIDASE_M14"/>
    <property type="match status" value="1"/>
</dbReference>
<evidence type="ECO:0000256" key="1">
    <source>
        <dbReference type="ARBA" id="ARBA00001947"/>
    </source>
</evidence>
<keyword evidence="8" id="KW-1015">Disulfide bond</keyword>
<evidence type="ECO:0000256" key="12">
    <source>
        <dbReference type="PROSITE-ProRule" id="PRU01379"/>
    </source>
</evidence>
<evidence type="ECO:0000256" key="2">
    <source>
        <dbReference type="ARBA" id="ARBA00004613"/>
    </source>
</evidence>
<feature type="domain" description="Peptidase M14" evidence="13">
    <location>
        <begin position="247"/>
        <end position="551"/>
    </location>
</feature>
<dbReference type="VEuPathDB" id="FungiDB:YALI1_B17695g"/>
<evidence type="ECO:0000256" key="3">
    <source>
        <dbReference type="ARBA" id="ARBA00005988"/>
    </source>
</evidence>
<dbReference type="PRINTS" id="PR00765">
    <property type="entry name" value="CRBOXYPTASEA"/>
</dbReference>
<dbReference type="PANTHER" id="PTHR11705:SF147">
    <property type="entry name" value="INACTIVE METALLOCARBOXYPEPTIDASE ECM14"/>
    <property type="match status" value="1"/>
</dbReference>
<gene>
    <name evidence="14" type="ORF">B0I71DRAFT_116560</name>
</gene>
<organism evidence="14 15">
    <name type="scientific">Yarrowia lipolytica</name>
    <name type="common">Candida lipolytica</name>
    <dbReference type="NCBI Taxonomy" id="4952"/>
    <lineage>
        <taxon>Eukaryota</taxon>
        <taxon>Fungi</taxon>
        <taxon>Dikarya</taxon>
        <taxon>Ascomycota</taxon>
        <taxon>Saccharomycotina</taxon>
        <taxon>Dipodascomycetes</taxon>
        <taxon>Dipodascales</taxon>
        <taxon>Dipodascales incertae sedis</taxon>
        <taxon>Yarrowia</taxon>
    </lineage>
</organism>
<dbReference type="CDD" id="cd03860">
    <property type="entry name" value="M14_CP_A-B_like"/>
    <property type="match status" value="1"/>
</dbReference>
<evidence type="ECO:0000313" key="15">
    <source>
        <dbReference type="Proteomes" id="UP000256601"/>
    </source>
</evidence>
<dbReference type="FunFam" id="3.40.630.10:FF:000060">
    <property type="entry name" value="Putative metallocarboxypeptidase ecm14"/>
    <property type="match status" value="1"/>
</dbReference>
<name>A0A371C952_YARLL</name>
<dbReference type="InterPro" id="IPR057247">
    <property type="entry name" value="CARBOXYPEPT_ZN_2"/>
</dbReference>
<dbReference type="Gene3D" id="3.40.630.10">
    <property type="entry name" value="Zn peptidases"/>
    <property type="match status" value="1"/>
</dbReference>
<dbReference type="VEuPathDB" id="FungiDB:YALI0_B13310g"/>
<keyword evidence="4" id="KW-0964">Secreted</keyword>
<proteinExistence type="inferred from homology"/>
<evidence type="ECO:0000256" key="5">
    <source>
        <dbReference type="ARBA" id="ARBA00022723"/>
    </source>
</evidence>
<comment type="subcellular location">
    <subcellularLocation>
        <location evidence="2">Secreted</location>
    </subcellularLocation>
</comment>
<evidence type="ECO:0000256" key="7">
    <source>
        <dbReference type="ARBA" id="ARBA00022833"/>
    </source>
</evidence>
<dbReference type="PROSITE" id="PS00133">
    <property type="entry name" value="CARBOXYPEPT_ZN_2"/>
    <property type="match status" value="1"/>
</dbReference>
<dbReference type="GO" id="GO:0004181">
    <property type="term" value="F:metallocarboxypeptidase activity"/>
    <property type="evidence" value="ECO:0007669"/>
    <property type="project" value="InterPro"/>
</dbReference>
<evidence type="ECO:0000256" key="4">
    <source>
        <dbReference type="ARBA" id="ARBA00022525"/>
    </source>
</evidence>
<evidence type="ECO:0000256" key="9">
    <source>
        <dbReference type="ARBA" id="ARBA00025210"/>
    </source>
</evidence>
<dbReference type="PANTHER" id="PTHR11705">
    <property type="entry name" value="PROTEASE FAMILY M14 CARBOXYPEPTIDASE A,B"/>
    <property type="match status" value="1"/>
</dbReference>
<comment type="cofactor">
    <cofactor evidence="1">
        <name>Zn(2+)</name>
        <dbReference type="ChEBI" id="CHEBI:29105"/>
    </cofactor>
</comment>
<evidence type="ECO:0000256" key="11">
    <source>
        <dbReference type="ARBA" id="ARBA00026213"/>
    </source>
</evidence>